<keyword evidence="9" id="KW-1185">Reference proteome</keyword>
<protein>
    <recommendedName>
        <fullName evidence="7">Cupin type-1 domain-containing protein</fullName>
    </recommendedName>
</protein>
<dbReference type="InterPro" id="IPR006045">
    <property type="entry name" value="Cupin_1"/>
</dbReference>
<dbReference type="InterPro" id="IPR014710">
    <property type="entry name" value="RmlC-like_jellyroll"/>
</dbReference>
<dbReference type="InterPro" id="IPR011051">
    <property type="entry name" value="RmlC_Cupin_sf"/>
</dbReference>
<organism evidence="8 9">
    <name type="scientific">Porphyra umbilicalis</name>
    <name type="common">Purple laver</name>
    <name type="synonym">Red alga</name>
    <dbReference type="NCBI Taxonomy" id="2786"/>
    <lineage>
        <taxon>Eukaryota</taxon>
        <taxon>Rhodophyta</taxon>
        <taxon>Bangiophyceae</taxon>
        <taxon>Bangiales</taxon>
        <taxon>Bangiaceae</taxon>
        <taxon>Porphyra</taxon>
    </lineage>
</organism>
<evidence type="ECO:0000256" key="4">
    <source>
        <dbReference type="ARBA" id="ARBA00022723"/>
    </source>
</evidence>
<evidence type="ECO:0000313" key="9">
    <source>
        <dbReference type="Proteomes" id="UP000218209"/>
    </source>
</evidence>
<accession>A0A1X6P8I4</accession>
<sequence length="220" mass="21860">MGFFASTTAAAGALALAVATTADAMAARGPSLAASPFQSTAALRGLLQDSDFAINLPAIDGISSDAGTIRPAFVGAFPALGLPDVQMSVAAVQLAAGAFNQPHVHPRGTELLVLIKGTLEVFFIEDGGAPPRVVTNTLPAGAATVFGIGLVHGERCVSDTPCEFMAVFNNPDAGSASAVPAVCGLPGAVPAVALGVSRRVADQVCAGAPGLPAFARGRRA</sequence>
<dbReference type="InterPro" id="IPR001929">
    <property type="entry name" value="Germin"/>
</dbReference>
<keyword evidence="5" id="KW-0464">Manganese</keyword>
<gene>
    <name evidence="8" type="ORF">BU14_0164s0017</name>
</gene>
<comment type="subcellular location">
    <subcellularLocation>
        <location evidence="1">Secreted</location>
    </subcellularLocation>
</comment>
<dbReference type="Pfam" id="PF00190">
    <property type="entry name" value="Cupin_1"/>
    <property type="match status" value="1"/>
</dbReference>
<evidence type="ECO:0000256" key="6">
    <source>
        <dbReference type="SAM" id="SignalP"/>
    </source>
</evidence>
<dbReference type="PANTHER" id="PTHR31238">
    <property type="entry name" value="GERMIN-LIKE PROTEIN SUBFAMILY 3 MEMBER 3"/>
    <property type="match status" value="1"/>
</dbReference>
<evidence type="ECO:0000256" key="2">
    <source>
        <dbReference type="ARBA" id="ARBA00007456"/>
    </source>
</evidence>
<evidence type="ECO:0000256" key="1">
    <source>
        <dbReference type="ARBA" id="ARBA00004613"/>
    </source>
</evidence>
<comment type="similarity">
    <text evidence="2">Belongs to the germin family.</text>
</comment>
<reference evidence="8 9" key="1">
    <citation type="submission" date="2017-03" db="EMBL/GenBank/DDBJ databases">
        <title>WGS assembly of Porphyra umbilicalis.</title>
        <authorList>
            <person name="Brawley S.H."/>
            <person name="Blouin N.A."/>
            <person name="Ficko-Blean E."/>
            <person name="Wheeler G.L."/>
            <person name="Lohr M."/>
            <person name="Goodson H.V."/>
            <person name="Jenkins J.W."/>
            <person name="Blaby-Haas C.E."/>
            <person name="Helliwell K.E."/>
            <person name="Chan C."/>
            <person name="Marriage T."/>
            <person name="Bhattacharya D."/>
            <person name="Klein A.S."/>
            <person name="Badis Y."/>
            <person name="Brodie J."/>
            <person name="Cao Y."/>
            <person name="Collen J."/>
            <person name="Dittami S.M."/>
            <person name="Gachon C.M."/>
            <person name="Green B.R."/>
            <person name="Karpowicz S."/>
            <person name="Kim J.W."/>
            <person name="Kudahl U."/>
            <person name="Lin S."/>
            <person name="Michel G."/>
            <person name="Mittag M."/>
            <person name="Olson B.J."/>
            <person name="Pangilinan J."/>
            <person name="Peng Y."/>
            <person name="Qiu H."/>
            <person name="Shu S."/>
            <person name="Singer J.T."/>
            <person name="Smith A.G."/>
            <person name="Sprecher B.N."/>
            <person name="Wagner V."/>
            <person name="Wang W."/>
            <person name="Wang Z.-Y."/>
            <person name="Yan J."/>
            <person name="Yarish C."/>
            <person name="Zoeuner-Riek S."/>
            <person name="Zhuang Y."/>
            <person name="Zou Y."/>
            <person name="Lindquist E.A."/>
            <person name="Grimwood J."/>
            <person name="Barry K."/>
            <person name="Rokhsar D.S."/>
            <person name="Schmutz J."/>
            <person name="Stiller J.W."/>
            <person name="Grossman A.R."/>
            <person name="Prochnik S.E."/>
        </authorList>
    </citation>
    <scope>NUCLEOTIDE SEQUENCE [LARGE SCALE GENOMIC DNA]</scope>
    <source>
        <strain evidence="8">4086291</strain>
    </source>
</reference>
<evidence type="ECO:0000259" key="7">
    <source>
        <dbReference type="SMART" id="SM00835"/>
    </source>
</evidence>
<dbReference type="GO" id="GO:0030145">
    <property type="term" value="F:manganese ion binding"/>
    <property type="evidence" value="ECO:0007669"/>
    <property type="project" value="InterPro"/>
</dbReference>
<dbReference type="OrthoDB" id="1921208at2759"/>
<proteinExistence type="inferred from homology"/>
<dbReference type="AlphaFoldDB" id="A0A1X6P8I4"/>
<keyword evidence="4" id="KW-0479">Metal-binding</keyword>
<evidence type="ECO:0000256" key="5">
    <source>
        <dbReference type="ARBA" id="ARBA00023211"/>
    </source>
</evidence>
<dbReference type="SMART" id="SM00835">
    <property type="entry name" value="Cupin_1"/>
    <property type="match status" value="1"/>
</dbReference>
<dbReference type="PRINTS" id="PR00325">
    <property type="entry name" value="GERMIN"/>
</dbReference>
<evidence type="ECO:0000313" key="8">
    <source>
        <dbReference type="EMBL" id="OSX77055.1"/>
    </source>
</evidence>
<name>A0A1X6P8I4_PORUM</name>
<dbReference type="EMBL" id="KV918847">
    <property type="protein sequence ID" value="OSX77055.1"/>
    <property type="molecule type" value="Genomic_DNA"/>
</dbReference>
<evidence type="ECO:0000256" key="3">
    <source>
        <dbReference type="ARBA" id="ARBA00022525"/>
    </source>
</evidence>
<keyword evidence="3" id="KW-0964">Secreted</keyword>
<feature type="domain" description="Cupin type-1" evidence="7">
    <location>
        <begin position="54"/>
        <end position="202"/>
    </location>
</feature>
<dbReference type="GO" id="GO:0005576">
    <property type="term" value="C:extracellular region"/>
    <property type="evidence" value="ECO:0007669"/>
    <property type="project" value="UniProtKB-SubCell"/>
</dbReference>
<dbReference type="Gene3D" id="2.60.120.10">
    <property type="entry name" value="Jelly Rolls"/>
    <property type="match status" value="1"/>
</dbReference>
<feature type="chain" id="PRO_5012394646" description="Cupin type-1 domain-containing protein" evidence="6">
    <location>
        <begin position="27"/>
        <end position="220"/>
    </location>
</feature>
<dbReference type="SUPFAM" id="SSF51182">
    <property type="entry name" value="RmlC-like cupins"/>
    <property type="match status" value="1"/>
</dbReference>
<dbReference type="Proteomes" id="UP000218209">
    <property type="component" value="Unassembled WGS sequence"/>
</dbReference>
<feature type="signal peptide" evidence="6">
    <location>
        <begin position="1"/>
        <end position="26"/>
    </location>
</feature>
<keyword evidence="6" id="KW-0732">Signal</keyword>